<feature type="signal peptide" evidence="1">
    <location>
        <begin position="1"/>
        <end position="25"/>
    </location>
</feature>
<protein>
    <recommendedName>
        <fullName evidence="4">Secreted protein</fullName>
    </recommendedName>
</protein>
<proteinExistence type="predicted"/>
<dbReference type="Proteomes" id="UP001497444">
    <property type="component" value="Chromosome 1"/>
</dbReference>
<feature type="chain" id="PRO_5046767698" description="Secreted protein" evidence="1">
    <location>
        <begin position="26"/>
        <end position="83"/>
    </location>
</feature>
<evidence type="ECO:0008006" key="4">
    <source>
        <dbReference type="Google" id="ProtNLM"/>
    </source>
</evidence>
<organism evidence="2 3">
    <name type="scientific">Sphagnum jensenii</name>
    <dbReference type="NCBI Taxonomy" id="128206"/>
    <lineage>
        <taxon>Eukaryota</taxon>
        <taxon>Viridiplantae</taxon>
        <taxon>Streptophyta</taxon>
        <taxon>Embryophyta</taxon>
        <taxon>Bryophyta</taxon>
        <taxon>Sphagnophytina</taxon>
        <taxon>Sphagnopsida</taxon>
        <taxon>Sphagnales</taxon>
        <taxon>Sphagnaceae</taxon>
        <taxon>Sphagnum</taxon>
    </lineage>
</organism>
<keyword evidence="3" id="KW-1185">Reference proteome</keyword>
<keyword evidence="1" id="KW-0732">Signal</keyword>
<accession>A0ABP0VMU7</accession>
<evidence type="ECO:0000256" key="1">
    <source>
        <dbReference type="SAM" id="SignalP"/>
    </source>
</evidence>
<reference evidence="2 3" key="1">
    <citation type="submission" date="2024-02" db="EMBL/GenBank/DDBJ databases">
        <authorList>
            <consortium name="ELIXIR-Norway"/>
            <consortium name="Elixir Norway"/>
        </authorList>
    </citation>
    <scope>NUCLEOTIDE SEQUENCE [LARGE SCALE GENOMIC DNA]</scope>
</reference>
<gene>
    <name evidence="2" type="ORF">CSSPJE1EN1_LOCUS250</name>
</gene>
<dbReference type="EMBL" id="OZ020096">
    <property type="protein sequence ID" value="CAK9254772.1"/>
    <property type="molecule type" value="Genomic_DNA"/>
</dbReference>
<name>A0ABP0VMU7_9BRYO</name>
<evidence type="ECO:0000313" key="3">
    <source>
        <dbReference type="Proteomes" id="UP001497444"/>
    </source>
</evidence>
<evidence type="ECO:0000313" key="2">
    <source>
        <dbReference type="EMBL" id="CAK9254772.1"/>
    </source>
</evidence>
<sequence length="83" mass="9411">MRKGFEGGRNPLCLFVCFFVSKQLALNQGGTTLKWGVDGEATRGDGEERPGLRLGYPYHSCPRPWPRWKVLSDITRNCSILLR</sequence>